<reference evidence="2" key="1">
    <citation type="submission" date="2015-06" db="EMBL/GenBank/DDBJ databases">
        <authorList>
            <person name="Liu B."/>
            <person name="Wang J."/>
            <person name="Zhu Y."/>
            <person name="Liu G."/>
            <person name="Chen Q."/>
            <person name="Zheng C."/>
            <person name="Che J."/>
            <person name="Ge C."/>
            <person name="Shi H."/>
            <person name="Pan Z."/>
            <person name="Liu X."/>
        </authorList>
    </citation>
    <scope>NUCLEOTIDE SEQUENCE [LARGE SCALE GENOMIC DNA]</scope>
    <source>
        <strain evidence="2">DSM 16346</strain>
    </source>
</reference>
<feature type="domain" description="Dimethylamine monooxygenase subunit DmmA-like C-terminal" evidence="1">
    <location>
        <begin position="98"/>
        <end position="132"/>
    </location>
</feature>
<evidence type="ECO:0000313" key="3">
    <source>
        <dbReference type="Proteomes" id="UP000035996"/>
    </source>
</evidence>
<organism evidence="2 3">
    <name type="scientific">Guptibacillus hwajinpoensis</name>
    <dbReference type="NCBI Taxonomy" id="208199"/>
    <lineage>
        <taxon>Bacteria</taxon>
        <taxon>Bacillati</taxon>
        <taxon>Bacillota</taxon>
        <taxon>Bacilli</taxon>
        <taxon>Bacillales</taxon>
        <taxon>Guptibacillaceae</taxon>
        <taxon>Guptibacillus</taxon>
    </lineage>
</organism>
<dbReference type="OrthoDB" id="2867625at2"/>
<evidence type="ECO:0000313" key="2">
    <source>
        <dbReference type="EMBL" id="KMM38022.1"/>
    </source>
</evidence>
<keyword evidence="3" id="KW-1185">Reference proteome</keyword>
<comment type="caution">
    <text evidence="2">The sequence shown here is derived from an EMBL/GenBank/DDBJ whole genome shotgun (WGS) entry which is preliminary data.</text>
</comment>
<evidence type="ECO:0000259" key="1">
    <source>
        <dbReference type="Pfam" id="PF22289"/>
    </source>
</evidence>
<dbReference type="RefSeq" id="WP_048309105.1">
    <property type="nucleotide sequence ID" value="NZ_CP119526.1"/>
</dbReference>
<protein>
    <recommendedName>
        <fullName evidence="1">Dimethylamine monooxygenase subunit DmmA-like C-terminal domain-containing protein</fullName>
    </recommendedName>
</protein>
<sequence length="137" mass="15857">MTEFQNNKRILIFSDQSYLLQANEKVRELTEEGYQCEVVSMPVSSNKAEQLLAQQPLGSLVWIYSEEDSAQAIEYAARNAGFSKNEIWINKSSEQNTRIFCSQCHHINEISSAEMFECERCHIKLDPSNHYSIYHKS</sequence>
<dbReference type="Pfam" id="PF22289">
    <property type="entry name" value="DmmA-like_C"/>
    <property type="match status" value="1"/>
</dbReference>
<name>A0A0J6FUI8_9BACL</name>
<dbReference type="Proteomes" id="UP000035996">
    <property type="component" value="Unassembled WGS sequence"/>
</dbReference>
<proteinExistence type="predicted"/>
<dbReference type="AlphaFoldDB" id="A0A0J6FUI8"/>
<accession>A0A0J6FUI8</accession>
<gene>
    <name evidence="2" type="ORF">AB986_01455</name>
</gene>
<dbReference type="EMBL" id="LELK01000001">
    <property type="protein sequence ID" value="KMM38022.1"/>
    <property type="molecule type" value="Genomic_DNA"/>
</dbReference>
<dbReference type="InterPro" id="IPR036280">
    <property type="entry name" value="Multihaem_cyt_sf"/>
</dbReference>
<dbReference type="STRING" id="157733.AB986_01455"/>
<dbReference type="SUPFAM" id="SSF48695">
    <property type="entry name" value="Multiheme cytochromes"/>
    <property type="match status" value="1"/>
</dbReference>
<dbReference type="InterPro" id="IPR048037">
    <property type="entry name" value="DmmA-like_C"/>
</dbReference>